<gene>
    <name evidence="3" type="ORF">K431DRAFT_218024</name>
</gene>
<evidence type="ECO:0000256" key="1">
    <source>
        <dbReference type="SAM" id="MobiDB-lite"/>
    </source>
</evidence>
<protein>
    <submittedName>
        <fullName evidence="3">HET-domain-containing protein</fullName>
    </submittedName>
</protein>
<dbReference type="AlphaFoldDB" id="A0A9P4QEQ9"/>
<dbReference type="EMBL" id="MU003772">
    <property type="protein sequence ID" value="KAF2724283.1"/>
    <property type="molecule type" value="Genomic_DNA"/>
</dbReference>
<proteinExistence type="predicted"/>
<dbReference type="Pfam" id="PF06985">
    <property type="entry name" value="HET"/>
    <property type="match status" value="1"/>
</dbReference>
<accession>A0A9P4QEQ9</accession>
<dbReference type="PANTHER" id="PTHR24148">
    <property type="entry name" value="ANKYRIN REPEAT DOMAIN-CONTAINING PROTEIN 39 HOMOLOG-RELATED"/>
    <property type="match status" value="1"/>
</dbReference>
<feature type="domain" description="Heterokaryon incompatibility" evidence="2">
    <location>
        <begin position="70"/>
        <end position="206"/>
    </location>
</feature>
<dbReference type="Proteomes" id="UP000799441">
    <property type="component" value="Unassembled WGS sequence"/>
</dbReference>
<dbReference type="OrthoDB" id="2157530at2759"/>
<evidence type="ECO:0000313" key="4">
    <source>
        <dbReference type="Proteomes" id="UP000799441"/>
    </source>
</evidence>
<sequence length="211" mass="23815">MGDLEKRTGTEEGDSTTAPQSSPLQGDSYRYDILPDRSSFRLLELEPAATINAPLRASLKTYPNRKAIKYTALSYTWAGIDCEGTLDLIDGRMQITGNLDSALRAAREPHSKLRIWVDAVCINQHDNTEKAVQVAEMASTYRDATSVLGWLGQDGEHTNEALDYLKQLAKLSRTKAYDKHAPTRSSKHLDNIYDRAWFTRFWIVQEIHLAK</sequence>
<evidence type="ECO:0000313" key="3">
    <source>
        <dbReference type="EMBL" id="KAF2724283.1"/>
    </source>
</evidence>
<keyword evidence="4" id="KW-1185">Reference proteome</keyword>
<name>A0A9P4QEQ9_9PEZI</name>
<reference evidence="3" key="1">
    <citation type="journal article" date="2020" name="Stud. Mycol.">
        <title>101 Dothideomycetes genomes: a test case for predicting lifestyles and emergence of pathogens.</title>
        <authorList>
            <person name="Haridas S."/>
            <person name="Albert R."/>
            <person name="Binder M."/>
            <person name="Bloem J."/>
            <person name="Labutti K."/>
            <person name="Salamov A."/>
            <person name="Andreopoulos B."/>
            <person name="Baker S."/>
            <person name="Barry K."/>
            <person name="Bills G."/>
            <person name="Bluhm B."/>
            <person name="Cannon C."/>
            <person name="Castanera R."/>
            <person name="Culley D."/>
            <person name="Daum C."/>
            <person name="Ezra D."/>
            <person name="Gonzalez J."/>
            <person name="Henrissat B."/>
            <person name="Kuo A."/>
            <person name="Liang C."/>
            <person name="Lipzen A."/>
            <person name="Lutzoni F."/>
            <person name="Magnuson J."/>
            <person name="Mondo S."/>
            <person name="Nolan M."/>
            <person name="Ohm R."/>
            <person name="Pangilinan J."/>
            <person name="Park H.-J."/>
            <person name="Ramirez L."/>
            <person name="Alfaro M."/>
            <person name="Sun H."/>
            <person name="Tritt A."/>
            <person name="Yoshinaga Y."/>
            <person name="Zwiers L.-H."/>
            <person name="Turgeon B."/>
            <person name="Goodwin S."/>
            <person name="Spatafora J."/>
            <person name="Crous P."/>
            <person name="Grigoriev I."/>
        </authorList>
    </citation>
    <scope>NUCLEOTIDE SEQUENCE</scope>
    <source>
        <strain evidence="3">CBS 116435</strain>
    </source>
</reference>
<feature type="compositionally biased region" description="Basic and acidic residues" evidence="1">
    <location>
        <begin position="1"/>
        <end position="10"/>
    </location>
</feature>
<feature type="compositionally biased region" description="Polar residues" evidence="1">
    <location>
        <begin position="15"/>
        <end position="25"/>
    </location>
</feature>
<organism evidence="3 4">
    <name type="scientific">Polychaeton citri CBS 116435</name>
    <dbReference type="NCBI Taxonomy" id="1314669"/>
    <lineage>
        <taxon>Eukaryota</taxon>
        <taxon>Fungi</taxon>
        <taxon>Dikarya</taxon>
        <taxon>Ascomycota</taxon>
        <taxon>Pezizomycotina</taxon>
        <taxon>Dothideomycetes</taxon>
        <taxon>Dothideomycetidae</taxon>
        <taxon>Capnodiales</taxon>
        <taxon>Capnodiaceae</taxon>
        <taxon>Polychaeton</taxon>
    </lineage>
</organism>
<dbReference type="InterPro" id="IPR052895">
    <property type="entry name" value="HetReg/Transcr_Mod"/>
</dbReference>
<feature type="non-terminal residue" evidence="3">
    <location>
        <position position="211"/>
    </location>
</feature>
<comment type="caution">
    <text evidence="3">The sequence shown here is derived from an EMBL/GenBank/DDBJ whole genome shotgun (WGS) entry which is preliminary data.</text>
</comment>
<dbReference type="PANTHER" id="PTHR24148:SF64">
    <property type="entry name" value="HETEROKARYON INCOMPATIBILITY DOMAIN-CONTAINING PROTEIN"/>
    <property type="match status" value="1"/>
</dbReference>
<feature type="region of interest" description="Disordered" evidence="1">
    <location>
        <begin position="1"/>
        <end position="28"/>
    </location>
</feature>
<evidence type="ECO:0000259" key="2">
    <source>
        <dbReference type="Pfam" id="PF06985"/>
    </source>
</evidence>
<dbReference type="InterPro" id="IPR010730">
    <property type="entry name" value="HET"/>
</dbReference>